<feature type="region of interest" description="Disordered" evidence="1">
    <location>
        <begin position="78"/>
        <end position="162"/>
    </location>
</feature>
<protein>
    <submittedName>
        <fullName evidence="2">6677_t:CDS:1</fullName>
    </submittedName>
</protein>
<evidence type="ECO:0000313" key="3">
    <source>
        <dbReference type="Proteomes" id="UP000789342"/>
    </source>
</evidence>
<evidence type="ECO:0000256" key="1">
    <source>
        <dbReference type="SAM" id="MobiDB-lite"/>
    </source>
</evidence>
<dbReference type="EMBL" id="CAJVPV010005035">
    <property type="protein sequence ID" value="CAG8583497.1"/>
    <property type="molecule type" value="Genomic_DNA"/>
</dbReference>
<reference evidence="2" key="1">
    <citation type="submission" date="2021-06" db="EMBL/GenBank/DDBJ databases">
        <authorList>
            <person name="Kallberg Y."/>
            <person name="Tangrot J."/>
            <person name="Rosling A."/>
        </authorList>
    </citation>
    <scope>NUCLEOTIDE SEQUENCE</scope>
    <source>
        <strain evidence="2">CL551</strain>
    </source>
</reference>
<feature type="compositionally biased region" description="Basic residues" evidence="1">
    <location>
        <begin position="104"/>
        <end position="129"/>
    </location>
</feature>
<evidence type="ECO:0000313" key="2">
    <source>
        <dbReference type="EMBL" id="CAG8583497.1"/>
    </source>
</evidence>
<dbReference type="Proteomes" id="UP000789342">
    <property type="component" value="Unassembled WGS sequence"/>
</dbReference>
<keyword evidence="3" id="KW-1185">Reference proteome</keyword>
<dbReference type="AlphaFoldDB" id="A0A9N9BXR4"/>
<accession>A0A9N9BXR4</accession>
<name>A0A9N9BXR4_9GLOM</name>
<gene>
    <name evidence="2" type="ORF">AMORRO_LOCUS7016</name>
</gene>
<feature type="compositionally biased region" description="Basic and acidic residues" evidence="1">
    <location>
        <begin position="130"/>
        <end position="155"/>
    </location>
</feature>
<organism evidence="2 3">
    <name type="scientific">Acaulospora morrowiae</name>
    <dbReference type="NCBI Taxonomy" id="94023"/>
    <lineage>
        <taxon>Eukaryota</taxon>
        <taxon>Fungi</taxon>
        <taxon>Fungi incertae sedis</taxon>
        <taxon>Mucoromycota</taxon>
        <taxon>Glomeromycotina</taxon>
        <taxon>Glomeromycetes</taxon>
        <taxon>Diversisporales</taxon>
        <taxon>Acaulosporaceae</taxon>
        <taxon>Acaulospora</taxon>
    </lineage>
</organism>
<feature type="compositionally biased region" description="Polar residues" evidence="1">
    <location>
        <begin position="78"/>
        <end position="103"/>
    </location>
</feature>
<proteinExistence type="predicted"/>
<comment type="caution">
    <text evidence="2">The sequence shown here is derived from an EMBL/GenBank/DDBJ whole genome shotgun (WGS) entry which is preliminary data.</text>
</comment>
<sequence length="162" mass="18822">MEYSINVKSSLYESNKENYDPLNNRFHGVGREDREGLGTKKLEYALLREYHRDPLTEIFINEIQDVLEFETEIVIARSTTVRSPVRSNNTRSGTFSNNEQSRTSPRRVGKKTLKKKKKTTTPKSKNKTKSAKDKTHKENLTQRNETGKLAKEKTHNKLLLLR</sequence>